<feature type="region of interest" description="Disordered" evidence="1">
    <location>
        <begin position="1"/>
        <end position="38"/>
    </location>
</feature>
<evidence type="ECO:0000256" key="1">
    <source>
        <dbReference type="SAM" id="MobiDB-lite"/>
    </source>
</evidence>
<feature type="region of interest" description="Disordered" evidence="1">
    <location>
        <begin position="190"/>
        <end position="233"/>
    </location>
</feature>
<evidence type="ECO:0000313" key="3">
    <source>
        <dbReference type="Proteomes" id="UP000001861"/>
    </source>
</evidence>
<accession>D6RKV0</accession>
<dbReference type="VEuPathDB" id="FungiDB:CC1G_14036"/>
<dbReference type="InParanoid" id="D6RKV0"/>
<name>D6RKV0_COPC7</name>
<dbReference type="Proteomes" id="UP000001861">
    <property type="component" value="Unassembled WGS sequence"/>
</dbReference>
<dbReference type="PANTHER" id="PTHR46579:SF1">
    <property type="entry name" value="F5_8 TYPE C DOMAIN-CONTAINING PROTEIN"/>
    <property type="match status" value="1"/>
</dbReference>
<feature type="region of interest" description="Disordered" evidence="1">
    <location>
        <begin position="1181"/>
        <end position="1202"/>
    </location>
</feature>
<feature type="compositionally biased region" description="Basic and acidic residues" evidence="1">
    <location>
        <begin position="108"/>
        <end position="139"/>
    </location>
</feature>
<feature type="compositionally biased region" description="Basic and acidic residues" evidence="1">
    <location>
        <begin position="1181"/>
        <end position="1192"/>
    </location>
</feature>
<dbReference type="STRING" id="240176.D6RKV0"/>
<feature type="region of interest" description="Disordered" evidence="1">
    <location>
        <begin position="252"/>
        <end position="276"/>
    </location>
</feature>
<dbReference type="GeneID" id="9379903"/>
<reference evidence="2 3" key="1">
    <citation type="journal article" date="2010" name="Proc. Natl. Acad. Sci. U.S.A.">
        <title>Insights into evolution of multicellular fungi from the assembled chromosomes of the mushroom Coprinopsis cinerea (Coprinus cinereus).</title>
        <authorList>
            <person name="Stajich J.E."/>
            <person name="Wilke S.K."/>
            <person name="Ahren D."/>
            <person name="Au C.H."/>
            <person name="Birren B.W."/>
            <person name="Borodovsky M."/>
            <person name="Burns C."/>
            <person name="Canback B."/>
            <person name="Casselton L.A."/>
            <person name="Cheng C.K."/>
            <person name="Deng J."/>
            <person name="Dietrich F.S."/>
            <person name="Fargo D.C."/>
            <person name="Farman M.L."/>
            <person name="Gathman A.C."/>
            <person name="Goldberg J."/>
            <person name="Guigo R."/>
            <person name="Hoegger P.J."/>
            <person name="Hooker J.B."/>
            <person name="Huggins A."/>
            <person name="James T.Y."/>
            <person name="Kamada T."/>
            <person name="Kilaru S."/>
            <person name="Kodira C."/>
            <person name="Kues U."/>
            <person name="Kupfer D."/>
            <person name="Kwan H.S."/>
            <person name="Lomsadze A."/>
            <person name="Li W."/>
            <person name="Lilly W.W."/>
            <person name="Ma L.J."/>
            <person name="Mackey A.J."/>
            <person name="Manning G."/>
            <person name="Martin F."/>
            <person name="Muraguchi H."/>
            <person name="Natvig D.O."/>
            <person name="Palmerini H."/>
            <person name="Ramesh M.A."/>
            <person name="Rehmeyer C.J."/>
            <person name="Roe B.A."/>
            <person name="Shenoy N."/>
            <person name="Stanke M."/>
            <person name="Ter-Hovhannisyan V."/>
            <person name="Tunlid A."/>
            <person name="Velagapudi R."/>
            <person name="Vision T.J."/>
            <person name="Zeng Q."/>
            <person name="Zolan M.E."/>
            <person name="Pukkila P.J."/>
        </authorList>
    </citation>
    <scope>NUCLEOTIDE SEQUENCE [LARGE SCALE GENOMIC DNA]</scope>
    <source>
        <strain evidence="3">Okayama-7 / 130 / ATCC MYA-4618 / FGSC 9003</strain>
    </source>
</reference>
<protein>
    <submittedName>
        <fullName evidence="2">Uncharacterized protein</fullName>
    </submittedName>
</protein>
<organism evidence="2 3">
    <name type="scientific">Coprinopsis cinerea (strain Okayama-7 / 130 / ATCC MYA-4618 / FGSC 9003)</name>
    <name type="common">Inky cap fungus</name>
    <name type="synonym">Hormographiella aspergillata</name>
    <dbReference type="NCBI Taxonomy" id="240176"/>
    <lineage>
        <taxon>Eukaryota</taxon>
        <taxon>Fungi</taxon>
        <taxon>Dikarya</taxon>
        <taxon>Basidiomycota</taxon>
        <taxon>Agaricomycotina</taxon>
        <taxon>Agaricomycetes</taxon>
        <taxon>Agaricomycetidae</taxon>
        <taxon>Agaricales</taxon>
        <taxon>Agaricineae</taxon>
        <taxon>Psathyrellaceae</taxon>
        <taxon>Coprinopsis</taxon>
    </lineage>
</organism>
<proteinExistence type="predicted"/>
<gene>
    <name evidence="2" type="ORF">CC1G_14036</name>
</gene>
<feature type="compositionally biased region" description="Basic residues" evidence="1">
    <location>
        <begin position="1"/>
        <end position="12"/>
    </location>
</feature>
<dbReference type="eggNOG" id="ENOG502SH1N">
    <property type="taxonomic scope" value="Eukaryota"/>
</dbReference>
<dbReference type="HOGENOM" id="CLU_007337_0_2_1"/>
<dbReference type="KEGG" id="cci:CC1G_14036"/>
<dbReference type="PANTHER" id="PTHR46579">
    <property type="entry name" value="F5/8 TYPE C DOMAIN-CONTAINING PROTEIN-RELATED"/>
    <property type="match status" value="1"/>
</dbReference>
<dbReference type="OMA" id="IFMESAT"/>
<sequence>MPSKSAAKKRAGRPSGGAKSPPEGLQAPGTGDDAQREQPLQTYAICRFICKKTFRNHNPEATNRRKRNRKPLEEVSGNSSKAAATDALRTVQEVENSHVLLLSKKRKEISPEESRSRIEEVSHEDHEDERARKRLRESSDQMFEFAEQPYGDPERIAESTTTGALDLLKERNSLEGTSQWDDVGMLQGTENELARPPSPEVGIGDACNGPCSDQESLSSLSSGAGETSEDQALRDRQDILRTLHLRERLEQTAAESISETESSASNTPDPDEPLPVTSTIETVRFAEEFVSAISVATLDGDKLDAAVLDRLRNPQPPMKDRDLEKHRLSLDLYLDCKTGAEDVYNSVRATLMRHQPGLDILSLYSVRQLIETVTGISPVYDDMCIDGCCAYVAFLKDKLVCFVCGKPRYLDNTGNKLVPYQQACTIPLGPQLQALKQSKDGALAMQYRARKMQDILDARSRGIDIPFDDIFSGSDLINLGKILDVPPPNEDDILIGLSIDGAQLYQDKKSDTWFGIWIVYDYDPLIRYKRRHILPAFIIPGPEKPKNVESFLFRSLYHLSALQRENSGAGFKLYDALKGSVVTSRPFFVFGTADTVGLVELDGRVGHQGAKGCRLGCPMKGRHKPNVGVYNPAHLKPNDYTVDGCDHPDYDFRNIQNPTVQKYRTDLKTVAAARTQTAYEKARRNTGICKPTLISGLRYALPPPKCFTVDLMHHLFLNIPVASLDLWRGVMKCDSTDTKKDWDWVVCQGKKWEEHGKLVDEAKKYTPSWFDHFPRNPALKLNSGFKATEFKRYFFELGPVLFRTLLPDKYYQNYIKLVRAVQILVQKRITLKELQEAHKLLIQYVEEFEHLYYQRRADRLHFCRPCIHTLLHLAKEVHRVGPGAYTTQYTLEGTIGLLTRDIRQHSTPFANVIQIGVRRSQYNALQAIYPQFAEAPKSLPEHSKECGNGYILLPPRSESATTLHSPEQYAAIFNATGLKVVRRWGKIILPNGQTIRSRYQQDRPTTLNRRVTRMVKLQYEDSIAYGEIQFFFHHQGDAYALASLFSEPNTQIHEETLSAVSARHYLGNNNLVVVKSDQILTLVSMQPLPPKAGEPPNLWVVMGKLGVDELRPMEDVGPDGEENSLSAIRERVITWLEQCGDADIGNRLPCGHRHDLPLSDNDWVVPTSDDIEIEPYTFTNVKEDGSDSEDHRPKKKAKSKKSLEEALKNIDESLVDIEEEIILTLEGYD</sequence>
<feature type="region of interest" description="Disordered" evidence="1">
    <location>
        <begin position="105"/>
        <end position="139"/>
    </location>
</feature>
<evidence type="ECO:0000313" key="2">
    <source>
        <dbReference type="EMBL" id="EFI28504.1"/>
    </source>
</evidence>
<comment type="caution">
    <text evidence="2">The sequence shown here is derived from an EMBL/GenBank/DDBJ whole genome shotgun (WGS) entry which is preliminary data.</text>
</comment>
<dbReference type="EMBL" id="AACS02000002">
    <property type="protein sequence ID" value="EFI28504.1"/>
    <property type="molecule type" value="Genomic_DNA"/>
</dbReference>
<dbReference type="OrthoDB" id="2669721at2759"/>
<feature type="compositionally biased region" description="Low complexity" evidence="1">
    <location>
        <begin position="252"/>
        <end position="267"/>
    </location>
</feature>
<feature type="region of interest" description="Disordered" evidence="1">
    <location>
        <begin position="54"/>
        <end position="87"/>
    </location>
</feature>
<dbReference type="RefSeq" id="XP_002911998.1">
    <property type="nucleotide sequence ID" value="XM_002911952.1"/>
</dbReference>
<keyword evidence="3" id="KW-1185">Reference proteome</keyword>
<dbReference type="AlphaFoldDB" id="D6RKV0"/>